<dbReference type="EnsemblPlants" id="Zm00001eb327860_T002">
    <property type="protein sequence ID" value="Zm00001eb327860_P002"/>
    <property type="gene ID" value="Zm00001eb327860"/>
</dbReference>
<reference evidence="3" key="2">
    <citation type="submission" date="2019-07" db="EMBL/GenBank/DDBJ databases">
        <authorList>
            <person name="Seetharam A."/>
            <person name="Woodhouse M."/>
            <person name="Cannon E."/>
        </authorList>
    </citation>
    <scope>NUCLEOTIDE SEQUENCE [LARGE SCALE GENOMIC DNA]</scope>
    <source>
        <strain evidence="3">cv. B73</strain>
    </source>
</reference>
<dbReference type="Gramene" id="Zm00001eb327860_T003">
    <property type="protein sequence ID" value="Zm00001eb327860_P003"/>
    <property type="gene ID" value="Zm00001eb327860"/>
</dbReference>
<dbReference type="GO" id="GO:0046872">
    <property type="term" value="F:metal ion binding"/>
    <property type="evidence" value="ECO:0007669"/>
    <property type="project" value="UniProtKB-KW"/>
</dbReference>
<dbReference type="RefSeq" id="XP_008651606.1">
    <property type="nucleotide sequence ID" value="XM_008653384.3"/>
</dbReference>
<dbReference type="CDD" id="cd00371">
    <property type="entry name" value="HMA"/>
    <property type="match status" value="1"/>
</dbReference>
<evidence type="ECO:0000259" key="2">
    <source>
        <dbReference type="PROSITE" id="PS50846"/>
    </source>
</evidence>
<dbReference type="Gene3D" id="3.30.70.100">
    <property type="match status" value="1"/>
</dbReference>
<dbReference type="InterPro" id="IPR017969">
    <property type="entry name" value="Heavy-metal-associated_CS"/>
</dbReference>
<keyword evidence="4" id="KW-1185">Reference proteome</keyword>
<dbReference type="Proteomes" id="UP000007305">
    <property type="component" value="Chromosome 7"/>
</dbReference>
<sequence length="161" mass="16926">MESTALMTARLPLLTSGSRSKPLPFASFTRAACRLASAPFSGSGSVVLLSRRSRDYAGVGSLVSAAADPGDTADAGSESILLSVQGMMCDGCAASVKRILESQPEVTSATVDFKEASAVVWTTDEAKGTQGWQKQYGEKLAKHLGTCGFESRLQDDQRTIT</sequence>
<reference evidence="3" key="3">
    <citation type="submission" date="2021-05" db="UniProtKB">
        <authorList>
            <consortium name="EnsemblPlants"/>
        </authorList>
    </citation>
    <scope>IDENTIFICATION</scope>
    <source>
        <strain evidence="3">cv. B73</strain>
    </source>
</reference>
<evidence type="ECO:0000313" key="4">
    <source>
        <dbReference type="Proteomes" id="UP000007305"/>
    </source>
</evidence>
<dbReference type="InterPro" id="IPR036163">
    <property type="entry name" value="HMA_dom_sf"/>
</dbReference>
<dbReference type="FunFam" id="3.30.70.100:FF:000047">
    <property type="entry name" value="Copper-transporting ATPase PAA1, chloroplastic"/>
    <property type="match status" value="1"/>
</dbReference>
<feature type="domain" description="HMA" evidence="2">
    <location>
        <begin position="78"/>
        <end position="152"/>
    </location>
</feature>
<dbReference type="Gramene" id="Zm00001eb327860_T002">
    <property type="protein sequence ID" value="Zm00001eb327860_P002"/>
    <property type="gene ID" value="Zm00001eb327860"/>
</dbReference>
<dbReference type="PROSITE" id="PS01047">
    <property type="entry name" value="HMA_1"/>
    <property type="match status" value="1"/>
</dbReference>
<dbReference type="RefSeq" id="XP_008651607.1">
    <property type="nucleotide sequence ID" value="XM_008653385.3"/>
</dbReference>
<dbReference type="EnsemblPlants" id="Zm00001eb327860_T003">
    <property type="protein sequence ID" value="Zm00001eb327860_P003"/>
    <property type="gene ID" value="Zm00001eb327860"/>
</dbReference>
<evidence type="ECO:0000313" key="3">
    <source>
        <dbReference type="EnsemblPlants" id="Zm00001eb327860_P002"/>
    </source>
</evidence>
<organism evidence="3 4">
    <name type="scientific">Zea mays</name>
    <name type="common">Maize</name>
    <dbReference type="NCBI Taxonomy" id="4577"/>
    <lineage>
        <taxon>Eukaryota</taxon>
        <taxon>Viridiplantae</taxon>
        <taxon>Streptophyta</taxon>
        <taxon>Embryophyta</taxon>
        <taxon>Tracheophyta</taxon>
        <taxon>Spermatophyta</taxon>
        <taxon>Magnoliopsida</taxon>
        <taxon>Liliopsida</taxon>
        <taxon>Poales</taxon>
        <taxon>Poaceae</taxon>
        <taxon>PACMAD clade</taxon>
        <taxon>Panicoideae</taxon>
        <taxon>Andropogonodae</taxon>
        <taxon>Andropogoneae</taxon>
        <taxon>Tripsacinae</taxon>
        <taxon>Zea</taxon>
    </lineage>
</organism>
<dbReference type="AlphaFoldDB" id="A0A804QGN6"/>
<proteinExistence type="evidence at protein level"/>
<keyword evidence="1" id="KW-0479">Metal-binding</keyword>
<reference evidence="4" key="1">
    <citation type="submission" date="2015-12" db="EMBL/GenBank/DDBJ databases">
        <title>Update maize B73 reference genome by single molecule sequencing technologies.</title>
        <authorList>
            <consortium name="Maize Genome Sequencing Project"/>
            <person name="Ware D."/>
        </authorList>
    </citation>
    <scope>NUCLEOTIDE SEQUENCE [LARGE SCALE GENOMIC DNA]</scope>
    <source>
        <strain evidence="4">cv. B73</strain>
    </source>
</reference>
<dbReference type="PROSITE" id="PS50846">
    <property type="entry name" value="HMA_2"/>
    <property type="match status" value="1"/>
</dbReference>
<dbReference type="OrthoDB" id="689350at2759"/>
<dbReference type="InterPro" id="IPR006121">
    <property type="entry name" value="HMA_dom"/>
</dbReference>
<dbReference type="GeneID" id="100304350"/>
<accession>A0A804QGN6</accession>
<protein>
    <recommendedName>
        <fullName evidence="2">HMA domain-containing protein</fullName>
    </recommendedName>
</protein>
<gene>
    <name evidence="3" type="primary">LOC100304350</name>
</gene>
<keyword evidence="5" id="KW-1267">Proteomics identification</keyword>
<evidence type="ECO:0007829" key="5">
    <source>
        <dbReference type="PeptideAtlas" id="A0A804QGN6"/>
    </source>
</evidence>
<dbReference type="Pfam" id="PF00403">
    <property type="entry name" value="HMA"/>
    <property type="match status" value="1"/>
</dbReference>
<evidence type="ECO:0000256" key="1">
    <source>
        <dbReference type="ARBA" id="ARBA00022723"/>
    </source>
</evidence>
<name>A0A804QGN6_MAIZE</name>
<dbReference type="SUPFAM" id="SSF55008">
    <property type="entry name" value="HMA, heavy metal-associated domain"/>
    <property type="match status" value="1"/>
</dbReference>